<dbReference type="Gene3D" id="3.10.129.10">
    <property type="entry name" value="Hotdog Thioesterase"/>
    <property type="match status" value="1"/>
</dbReference>
<dbReference type="AlphaFoldDB" id="A0A7X7LY89"/>
<gene>
    <name evidence="3" type="ORF">GX576_14430</name>
</gene>
<dbReference type="OrthoDB" id="333038at2"/>
<dbReference type="Pfam" id="PF13279">
    <property type="entry name" value="4HBT_2"/>
    <property type="match status" value="1"/>
</dbReference>
<name>A0A7X7LY89_9RHOO</name>
<comment type="similarity">
    <text evidence="1">Belongs to the 4-hydroxybenzoyl-CoA thioesterase family.</text>
</comment>
<protein>
    <submittedName>
        <fullName evidence="3">Thioesterase</fullName>
    </submittedName>
</protein>
<dbReference type="EMBL" id="JAAYYV010000406">
    <property type="protein sequence ID" value="NLF55562.1"/>
    <property type="molecule type" value="Genomic_DNA"/>
</dbReference>
<dbReference type="PANTHER" id="PTHR31793:SF27">
    <property type="entry name" value="NOVEL THIOESTERASE SUPERFAMILY DOMAIN AND SAPOSIN A-TYPE DOMAIN CONTAINING PROTEIN (0610012H03RIK)"/>
    <property type="match status" value="1"/>
</dbReference>
<dbReference type="Proteomes" id="UP000536534">
    <property type="component" value="Unassembled WGS sequence"/>
</dbReference>
<dbReference type="GO" id="GO:0047617">
    <property type="term" value="F:fatty acyl-CoA hydrolase activity"/>
    <property type="evidence" value="ECO:0007669"/>
    <property type="project" value="TreeGrafter"/>
</dbReference>
<evidence type="ECO:0000313" key="4">
    <source>
        <dbReference type="Proteomes" id="UP000536534"/>
    </source>
</evidence>
<dbReference type="InterPro" id="IPR029069">
    <property type="entry name" value="HotDog_dom_sf"/>
</dbReference>
<sequence length="142" mass="15719">MARIQIELPDALPFSTEIPLYQLHMNAAGHLDNALLLTVVSEARMRWFQSLGFPSELDVAGRGVIVSDAALQYLSEGHPGETMVVEMTADAFNKYGCDLLWRMRDKASGREVARGKTGVVFFDYGARRIAPTPDAFRSLFPA</sequence>
<dbReference type="PANTHER" id="PTHR31793">
    <property type="entry name" value="4-HYDROXYBENZOYL-COA THIOESTERASE FAMILY MEMBER"/>
    <property type="match status" value="1"/>
</dbReference>
<evidence type="ECO:0000256" key="2">
    <source>
        <dbReference type="ARBA" id="ARBA00022801"/>
    </source>
</evidence>
<keyword evidence="2" id="KW-0378">Hydrolase</keyword>
<dbReference type="CDD" id="cd00586">
    <property type="entry name" value="4HBT"/>
    <property type="match status" value="1"/>
</dbReference>
<proteinExistence type="inferred from homology"/>
<dbReference type="RefSeq" id="WP_068809566.1">
    <property type="nucleotide sequence ID" value="NZ_MBFM01000006.1"/>
</dbReference>
<evidence type="ECO:0000313" key="3">
    <source>
        <dbReference type="EMBL" id="NLF55562.1"/>
    </source>
</evidence>
<comment type="caution">
    <text evidence="3">The sequence shown here is derived from an EMBL/GenBank/DDBJ whole genome shotgun (WGS) entry which is preliminary data.</text>
</comment>
<dbReference type="InterPro" id="IPR050563">
    <property type="entry name" value="4-hydroxybenzoyl-CoA_TE"/>
</dbReference>
<evidence type="ECO:0000256" key="1">
    <source>
        <dbReference type="ARBA" id="ARBA00005953"/>
    </source>
</evidence>
<accession>A0A7X7LY89</accession>
<organism evidence="3 4">
    <name type="scientific">Thauera phenolivorans</name>
    <dbReference type="NCBI Taxonomy" id="1792543"/>
    <lineage>
        <taxon>Bacteria</taxon>
        <taxon>Pseudomonadati</taxon>
        <taxon>Pseudomonadota</taxon>
        <taxon>Betaproteobacteria</taxon>
        <taxon>Rhodocyclales</taxon>
        <taxon>Zoogloeaceae</taxon>
        <taxon>Thauera</taxon>
    </lineage>
</organism>
<reference evidence="3 4" key="1">
    <citation type="journal article" date="2020" name="Biotechnol. Biofuels">
        <title>New insights from the biogas microbiome by comprehensive genome-resolved metagenomics of nearly 1600 species originating from multiple anaerobic digesters.</title>
        <authorList>
            <person name="Campanaro S."/>
            <person name="Treu L."/>
            <person name="Rodriguez-R L.M."/>
            <person name="Kovalovszki A."/>
            <person name="Ziels R.M."/>
            <person name="Maus I."/>
            <person name="Zhu X."/>
            <person name="Kougias P.G."/>
            <person name="Basile A."/>
            <person name="Luo G."/>
            <person name="Schluter A."/>
            <person name="Konstantinidis K.T."/>
            <person name="Angelidaki I."/>
        </authorList>
    </citation>
    <scope>NUCLEOTIDE SEQUENCE [LARGE SCALE GENOMIC DNA]</scope>
    <source>
        <strain evidence="3">AS06rmzACSIP_256</strain>
    </source>
</reference>
<dbReference type="SUPFAM" id="SSF54637">
    <property type="entry name" value="Thioesterase/thiol ester dehydrase-isomerase"/>
    <property type="match status" value="1"/>
</dbReference>